<dbReference type="FunFam" id="3.40.640.10:FF:000003">
    <property type="entry name" value="Cysteine desulfurase IscS"/>
    <property type="match status" value="1"/>
</dbReference>
<dbReference type="PANTHER" id="PTHR11601:SF34">
    <property type="entry name" value="CYSTEINE DESULFURASE"/>
    <property type="match status" value="1"/>
</dbReference>
<evidence type="ECO:0000313" key="17">
    <source>
        <dbReference type="Proteomes" id="UP000266292"/>
    </source>
</evidence>
<dbReference type="GO" id="GO:0030170">
    <property type="term" value="F:pyridoxal phosphate binding"/>
    <property type="evidence" value="ECO:0007669"/>
    <property type="project" value="UniProtKB-UniRule"/>
</dbReference>
<dbReference type="GO" id="GO:1990221">
    <property type="term" value="C:L-cysteine desulfurase complex"/>
    <property type="evidence" value="ECO:0007669"/>
    <property type="project" value="UniProtKB-ARBA"/>
</dbReference>
<dbReference type="HAMAP" id="MF_00331">
    <property type="entry name" value="Cys_desulf_IscS"/>
    <property type="match status" value="1"/>
</dbReference>
<feature type="binding site" evidence="13">
    <location>
        <position position="243"/>
    </location>
    <ligand>
        <name>pyridoxal 5'-phosphate</name>
        <dbReference type="ChEBI" id="CHEBI:597326"/>
    </ligand>
</feature>
<comment type="catalytic activity">
    <reaction evidence="11 13">
        <text>(sulfur carrier)-H + L-cysteine = (sulfur carrier)-SH + L-alanine</text>
        <dbReference type="Rhea" id="RHEA:43892"/>
        <dbReference type="Rhea" id="RHEA-COMP:14737"/>
        <dbReference type="Rhea" id="RHEA-COMP:14739"/>
        <dbReference type="ChEBI" id="CHEBI:29917"/>
        <dbReference type="ChEBI" id="CHEBI:35235"/>
        <dbReference type="ChEBI" id="CHEBI:57972"/>
        <dbReference type="ChEBI" id="CHEBI:64428"/>
        <dbReference type="EC" id="2.8.1.7"/>
    </reaction>
</comment>
<dbReference type="NCBIfam" id="NF002806">
    <property type="entry name" value="PRK02948.1"/>
    <property type="match status" value="1"/>
</dbReference>
<comment type="pathway">
    <text evidence="2 13">Cofactor biosynthesis; iron-sulfur cluster biosynthesis.</text>
</comment>
<proteinExistence type="inferred from homology"/>
<feature type="binding site" description="via persulfide group" evidence="13">
    <location>
        <position position="328"/>
    </location>
    <ligand>
        <name>[2Fe-2S] cluster</name>
        <dbReference type="ChEBI" id="CHEBI:190135"/>
        <note>ligand shared with IscU</note>
    </ligand>
</feature>
<evidence type="ECO:0000313" key="16">
    <source>
        <dbReference type="EMBL" id="ARS35930.1"/>
    </source>
</evidence>
<comment type="subcellular location">
    <subcellularLocation>
        <location evidence="13">Cytoplasm</location>
    </subcellularLocation>
</comment>
<dbReference type="InterPro" id="IPR016454">
    <property type="entry name" value="Cysteine_dSase"/>
</dbReference>
<dbReference type="NCBIfam" id="TIGR02006">
    <property type="entry name" value="IscS"/>
    <property type="match status" value="1"/>
</dbReference>
<feature type="active site" description="Cysteine persulfide intermediate" evidence="13">
    <location>
        <position position="328"/>
    </location>
</feature>
<organism evidence="16 17">
    <name type="scientific">Pontibacter actiniarum</name>
    <dbReference type="NCBI Taxonomy" id="323450"/>
    <lineage>
        <taxon>Bacteria</taxon>
        <taxon>Pseudomonadati</taxon>
        <taxon>Bacteroidota</taxon>
        <taxon>Cytophagia</taxon>
        <taxon>Cytophagales</taxon>
        <taxon>Hymenobacteraceae</taxon>
        <taxon>Pontibacter</taxon>
    </lineage>
</organism>
<comment type="subunit">
    <text evidence="13">Homodimer. Forms a heterotetramer with IscU, interacts with other sulfur acceptors.</text>
</comment>
<dbReference type="Gene3D" id="3.40.640.10">
    <property type="entry name" value="Type I PLP-dependent aspartate aminotransferase-like (Major domain)"/>
    <property type="match status" value="1"/>
</dbReference>
<dbReference type="PANTHER" id="PTHR11601">
    <property type="entry name" value="CYSTEINE DESULFURYLASE FAMILY MEMBER"/>
    <property type="match status" value="1"/>
</dbReference>
<evidence type="ECO:0000256" key="9">
    <source>
        <dbReference type="ARBA" id="ARBA00023004"/>
    </source>
</evidence>
<dbReference type="InterPro" id="IPR000192">
    <property type="entry name" value="Aminotrans_V_dom"/>
</dbReference>
<gene>
    <name evidence="13" type="primary">iscS</name>
    <name evidence="16" type="ORF">CA264_11055</name>
</gene>
<name>A0A1X9YSR6_9BACT</name>
<dbReference type="Gene3D" id="3.90.1150.10">
    <property type="entry name" value="Aspartate Aminotransferase, domain 1"/>
    <property type="match status" value="1"/>
</dbReference>
<evidence type="ECO:0000256" key="6">
    <source>
        <dbReference type="ARBA" id="ARBA00022714"/>
    </source>
</evidence>
<dbReference type="GO" id="GO:0051537">
    <property type="term" value="F:2 iron, 2 sulfur cluster binding"/>
    <property type="evidence" value="ECO:0007669"/>
    <property type="project" value="UniProtKB-UniRule"/>
</dbReference>
<dbReference type="EMBL" id="CP021235">
    <property type="protein sequence ID" value="ARS35930.1"/>
    <property type="molecule type" value="Genomic_DNA"/>
</dbReference>
<keyword evidence="6 13" id="KW-0001">2Fe-2S</keyword>
<feature type="modified residue" description="N6-(pyridoxal phosphate)lysine" evidence="13">
    <location>
        <position position="205"/>
    </location>
</feature>
<evidence type="ECO:0000256" key="14">
    <source>
        <dbReference type="RuleBase" id="RU004504"/>
    </source>
</evidence>
<dbReference type="InterPro" id="IPR010240">
    <property type="entry name" value="Cys_deSase_IscS"/>
</dbReference>
<dbReference type="FunFam" id="3.90.1150.10:FF:000002">
    <property type="entry name" value="Cysteine desulfurase IscS"/>
    <property type="match status" value="1"/>
</dbReference>
<protein>
    <recommendedName>
        <fullName evidence="12 13">Cysteine desulfurase IscS</fullName>
        <ecNumber evidence="4 13">2.8.1.7</ecNumber>
    </recommendedName>
</protein>
<keyword evidence="13" id="KW-0963">Cytoplasm</keyword>
<accession>A0A1X9YSR6</accession>
<dbReference type="KEGG" id="pact:CA264_11055"/>
<evidence type="ECO:0000256" key="3">
    <source>
        <dbReference type="ARBA" id="ARBA00006490"/>
    </source>
</evidence>
<keyword evidence="10 13" id="KW-0411">Iron-sulfur</keyword>
<dbReference type="InterPro" id="IPR020578">
    <property type="entry name" value="Aminotrans_V_PyrdxlP_BS"/>
</dbReference>
<dbReference type="GO" id="GO:0031071">
    <property type="term" value="F:cysteine desulfurase activity"/>
    <property type="evidence" value="ECO:0007669"/>
    <property type="project" value="UniProtKB-UniRule"/>
</dbReference>
<dbReference type="PIRSF" id="PIRSF005572">
    <property type="entry name" value="NifS"/>
    <property type="match status" value="1"/>
</dbReference>
<dbReference type="Pfam" id="PF00266">
    <property type="entry name" value="Aminotran_5"/>
    <property type="match status" value="1"/>
</dbReference>
<dbReference type="InterPro" id="IPR015424">
    <property type="entry name" value="PyrdxlP-dep_Trfase"/>
</dbReference>
<dbReference type="SUPFAM" id="SSF53383">
    <property type="entry name" value="PLP-dependent transferases"/>
    <property type="match status" value="1"/>
</dbReference>
<feature type="binding site" evidence="13">
    <location>
        <position position="154"/>
    </location>
    <ligand>
        <name>pyridoxal 5'-phosphate</name>
        <dbReference type="ChEBI" id="CHEBI:597326"/>
    </ligand>
</feature>
<dbReference type="PROSITE" id="PS00595">
    <property type="entry name" value="AA_TRANSFER_CLASS_5"/>
    <property type="match status" value="1"/>
</dbReference>
<dbReference type="AlphaFoldDB" id="A0A1X9YSR6"/>
<feature type="domain" description="Aminotransferase class V" evidence="15">
    <location>
        <begin position="6"/>
        <end position="367"/>
    </location>
</feature>
<dbReference type="NCBIfam" id="NF010611">
    <property type="entry name" value="PRK14012.1"/>
    <property type="match status" value="1"/>
</dbReference>
<dbReference type="RefSeq" id="WP_025607155.1">
    <property type="nucleotide sequence ID" value="NZ_CP021235.1"/>
</dbReference>
<dbReference type="STRING" id="709015.GCA_000472485_02231"/>
<dbReference type="GO" id="GO:0044571">
    <property type="term" value="P:[2Fe-2S] cluster assembly"/>
    <property type="evidence" value="ECO:0007669"/>
    <property type="project" value="UniProtKB-UniRule"/>
</dbReference>
<dbReference type="UniPathway" id="UPA00266"/>
<keyword evidence="17" id="KW-1185">Reference proteome</keyword>
<evidence type="ECO:0000256" key="2">
    <source>
        <dbReference type="ARBA" id="ARBA00005151"/>
    </source>
</evidence>
<evidence type="ECO:0000256" key="12">
    <source>
        <dbReference type="ARBA" id="ARBA00072125"/>
    </source>
</evidence>
<evidence type="ECO:0000256" key="5">
    <source>
        <dbReference type="ARBA" id="ARBA00022679"/>
    </source>
</evidence>
<dbReference type="InterPro" id="IPR015421">
    <property type="entry name" value="PyrdxlP-dep_Trfase_major"/>
</dbReference>
<comment type="function">
    <text evidence="13">Master enzyme that delivers sulfur to a number of partners involved in Fe-S cluster assembly, tRNA modification or cofactor biosynthesis. Catalyzes the removal of elemental sulfur atoms from cysteine to produce alanine. Functions as a sulfur delivery protein for Fe-S cluster synthesis onto IscU, an Fe-S scaffold assembly protein, as well as other S acceptor proteins.</text>
</comment>
<evidence type="ECO:0000259" key="15">
    <source>
        <dbReference type="Pfam" id="PF00266"/>
    </source>
</evidence>
<evidence type="ECO:0000256" key="10">
    <source>
        <dbReference type="ARBA" id="ARBA00023014"/>
    </source>
</evidence>
<dbReference type="OrthoDB" id="9804366at2"/>
<dbReference type="EC" id="2.8.1.7" evidence="4 13"/>
<evidence type="ECO:0000256" key="7">
    <source>
        <dbReference type="ARBA" id="ARBA00022723"/>
    </source>
</evidence>
<dbReference type="Proteomes" id="UP000266292">
    <property type="component" value="Chromosome"/>
</dbReference>
<keyword evidence="5 13" id="KW-0808">Transferase</keyword>
<evidence type="ECO:0000256" key="4">
    <source>
        <dbReference type="ARBA" id="ARBA00012239"/>
    </source>
</evidence>
<keyword evidence="9 13" id="KW-0408">Iron</keyword>
<comment type="cofactor">
    <cofactor evidence="1 13 14">
        <name>pyridoxal 5'-phosphate</name>
        <dbReference type="ChEBI" id="CHEBI:597326"/>
    </cofactor>
</comment>
<evidence type="ECO:0000256" key="1">
    <source>
        <dbReference type="ARBA" id="ARBA00001933"/>
    </source>
</evidence>
<sequence>MLTLPIYLDNNATTPLDPRVLEAMMPYMTNMFGNAASRNHAFGWQAEEAVDYARDQIASLINCSPKEIIFTSGATESDNLAIKGVFEMYASKGNHIITATTEHKAVLDTCKHIEKIGGKVTYLQVNDKGLIDLKELEEAITDKTILISIMFANNEIGVIQPVREISAIAKKHGILFFTDATQAVGKIPVDVEADGIDLMAFSAHKMYGPKGVGALYVRRKNPRVKVTAQMDGGGHERGMRSGTLNVPGIVGLGKAAEIAKQDMESDTKRIAAMRDRLERELTTIEESYINGSTEHRLPHVSNISFKYVEGEGLMMGVKDLAVSSGSACTSASLEPSYVLKALGLSDDLAHSSLRFGLSRFTTDEEIDFAIGHVKEAVAKLRDLSPLWEMFKEGIDLNSIEWAEH</sequence>
<dbReference type="GO" id="GO:0046872">
    <property type="term" value="F:metal ion binding"/>
    <property type="evidence" value="ECO:0007669"/>
    <property type="project" value="UniProtKB-KW"/>
</dbReference>
<feature type="binding site" evidence="13">
    <location>
        <begin position="202"/>
        <end position="204"/>
    </location>
    <ligand>
        <name>pyridoxal 5'-phosphate</name>
        <dbReference type="ChEBI" id="CHEBI:597326"/>
    </ligand>
</feature>
<evidence type="ECO:0000256" key="8">
    <source>
        <dbReference type="ARBA" id="ARBA00022898"/>
    </source>
</evidence>
<dbReference type="InterPro" id="IPR015422">
    <property type="entry name" value="PyrdxlP-dep_Trfase_small"/>
</dbReference>
<evidence type="ECO:0000256" key="13">
    <source>
        <dbReference type="HAMAP-Rule" id="MF_00331"/>
    </source>
</evidence>
<keyword evidence="8 13" id="KW-0663">Pyridoxal phosphate</keyword>
<comment type="similarity">
    <text evidence="3 13">Belongs to the class-V pyridoxal-phosphate-dependent aminotransferase family. NifS/IscS subfamily.</text>
</comment>
<keyword evidence="7 13" id="KW-0479">Metal-binding</keyword>
<feature type="binding site" evidence="13">
    <location>
        <position position="182"/>
    </location>
    <ligand>
        <name>pyridoxal 5'-phosphate</name>
        <dbReference type="ChEBI" id="CHEBI:597326"/>
    </ligand>
</feature>
<reference evidence="17" key="1">
    <citation type="submission" date="2017-05" db="EMBL/GenBank/DDBJ databases">
        <authorList>
            <person name="Ray J."/>
            <person name="Price M."/>
            <person name="Deutschbauer A."/>
        </authorList>
    </citation>
    <scope>NUCLEOTIDE SEQUENCE [LARGE SCALE GENOMIC DNA]</scope>
    <source>
        <strain evidence="17">DSM 19842</strain>
    </source>
</reference>
<feature type="binding site" evidence="13">
    <location>
        <begin position="74"/>
        <end position="75"/>
    </location>
    <ligand>
        <name>pyridoxal 5'-phosphate</name>
        <dbReference type="ChEBI" id="CHEBI:597326"/>
    </ligand>
</feature>
<evidence type="ECO:0000256" key="11">
    <source>
        <dbReference type="ARBA" id="ARBA00050776"/>
    </source>
</evidence>